<dbReference type="GeneTree" id="ENSGT00390000008658"/>
<name>A0A5F8AQU4_MACMU</name>
<dbReference type="Bgee" id="ENSMMUG00000051407">
    <property type="expression patterns" value="Expressed in cerebellar cortex and 21 other cell types or tissues"/>
</dbReference>
<reference evidence="3" key="1">
    <citation type="journal article" date="2007" name="Science">
        <title>Evolutionary and biomedical insights from the rhesus macaque genome.</title>
        <authorList>
            <person name="Gibbs R.A."/>
            <person name="Rogers J."/>
            <person name="Katze M.G."/>
            <person name="Bumgarner R."/>
            <person name="Weinstock G.M."/>
            <person name="Mardis E.R."/>
            <person name="Remington K.A."/>
            <person name="Strausberg R.L."/>
            <person name="Venter J.C."/>
            <person name="Wilson R.K."/>
            <person name="Batzer M.A."/>
            <person name="Bustamante C.D."/>
            <person name="Eichler E.E."/>
            <person name="Hahn M.W."/>
            <person name="Hardison R.C."/>
            <person name="Makova K.D."/>
            <person name="Miller W."/>
            <person name="Milosavljevic A."/>
            <person name="Palermo R.E."/>
            <person name="Siepel A."/>
            <person name="Sikela J.M."/>
            <person name="Attaway T."/>
            <person name="Bell S."/>
            <person name="Bernard K.E."/>
            <person name="Buhay C.J."/>
            <person name="Chandrabose M.N."/>
            <person name="Dao M."/>
            <person name="Davis C."/>
            <person name="Delehaunty K.D."/>
            <person name="Ding Y."/>
            <person name="Dinh H.H."/>
            <person name="Dugan-Rocha S."/>
            <person name="Fulton L.A."/>
            <person name="Gabisi R.A."/>
            <person name="Garner T.T."/>
            <person name="Godfrey J."/>
            <person name="Hawes A.C."/>
            <person name="Hernandez J."/>
            <person name="Hines S."/>
            <person name="Holder M."/>
            <person name="Hume J."/>
            <person name="Jhangiani S.N."/>
            <person name="Joshi V."/>
            <person name="Khan Z.M."/>
            <person name="Kirkness E.F."/>
            <person name="Cree A."/>
            <person name="Fowler R.G."/>
            <person name="Lee S."/>
            <person name="Lewis L.R."/>
            <person name="Li Z."/>
            <person name="Liu Y.-S."/>
            <person name="Moore S.M."/>
            <person name="Muzny D."/>
            <person name="Nazareth L.V."/>
            <person name="Ngo D.N."/>
            <person name="Okwuonu G.O."/>
            <person name="Pai G."/>
            <person name="Parker D."/>
            <person name="Paul H.A."/>
            <person name="Pfannkoch C."/>
            <person name="Pohl C.S."/>
            <person name="Rogers Y.-H.C."/>
            <person name="Ruiz S.J."/>
            <person name="Sabo A."/>
            <person name="Santibanez J."/>
            <person name="Schneider B.W."/>
            <person name="Smith S.M."/>
            <person name="Sodergren E."/>
            <person name="Svatek A.F."/>
            <person name="Utterback T.R."/>
            <person name="Vattathil S."/>
            <person name="Warren W."/>
            <person name="White C.S."/>
            <person name="Chinwalla A.T."/>
            <person name="Feng Y."/>
            <person name="Halpern A.L."/>
            <person name="Hillier L.W."/>
            <person name="Huang X."/>
            <person name="Minx P."/>
            <person name="Nelson J.O."/>
            <person name="Pepin K.H."/>
            <person name="Qin X."/>
            <person name="Sutton G.G."/>
            <person name="Venter E."/>
            <person name="Walenz B.P."/>
            <person name="Wallis J.W."/>
            <person name="Worley K.C."/>
            <person name="Yang S.-P."/>
            <person name="Jones S.M."/>
            <person name="Marra M.A."/>
            <person name="Rocchi M."/>
            <person name="Schein J.E."/>
            <person name="Baertsch R."/>
            <person name="Clarke L."/>
            <person name="Csuros M."/>
            <person name="Glasscock J."/>
            <person name="Harris R.A."/>
            <person name="Havlak P."/>
            <person name="Jackson A.R."/>
            <person name="Jiang H."/>
            <person name="Liu Y."/>
            <person name="Messina D.N."/>
            <person name="Shen Y."/>
            <person name="Song H.X.-Z."/>
            <person name="Wylie T."/>
            <person name="Zhang L."/>
            <person name="Birney E."/>
            <person name="Han K."/>
            <person name="Konkel M.K."/>
            <person name="Lee J."/>
            <person name="Smit A.F.A."/>
            <person name="Ullmer B."/>
            <person name="Wang H."/>
            <person name="Xing J."/>
            <person name="Burhans R."/>
            <person name="Cheng Z."/>
            <person name="Karro J.E."/>
            <person name="Ma J."/>
            <person name="Raney B."/>
            <person name="She X."/>
            <person name="Cox M.J."/>
            <person name="Demuth J.P."/>
            <person name="Dumas L.J."/>
            <person name="Han S.-G."/>
            <person name="Hopkins J."/>
            <person name="Karimpour-Fard A."/>
            <person name="Kim Y.H."/>
            <person name="Pollack J.R."/>
            <person name="Vinar T."/>
            <person name="Addo-Quaye C."/>
            <person name="Degenhardt J."/>
            <person name="Denby A."/>
            <person name="Hubisz M.J."/>
            <person name="Indap A."/>
            <person name="Kosiol C."/>
            <person name="Lahn B.T."/>
            <person name="Lawson H.A."/>
            <person name="Marklein A."/>
            <person name="Nielsen R."/>
            <person name="Vallender E.J."/>
            <person name="Clark A.G."/>
            <person name="Ferguson B."/>
            <person name="Hernandez R.D."/>
            <person name="Hirani K."/>
            <person name="Kehrer-Sawatzki H."/>
            <person name="Kolb J."/>
            <person name="Patil S."/>
            <person name="Pu L.-L."/>
            <person name="Ren Y."/>
            <person name="Smith D.G."/>
            <person name="Wheeler D.A."/>
            <person name="Schenck I."/>
            <person name="Ball E.V."/>
            <person name="Chen R."/>
            <person name="Cooper D.N."/>
            <person name="Giardine B."/>
            <person name="Hsu F."/>
            <person name="Kent W.J."/>
            <person name="Lesk A."/>
            <person name="Nelson D.L."/>
            <person name="O'brien W.E."/>
            <person name="Pruefer K."/>
            <person name="Stenson P.D."/>
            <person name="Wallace J.C."/>
            <person name="Ke H."/>
            <person name="Liu X.-M."/>
            <person name="Wang P."/>
            <person name="Xiang A.P."/>
            <person name="Yang F."/>
            <person name="Barber G.P."/>
            <person name="Haussler D."/>
            <person name="Karolchik D."/>
            <person name="Kern A.D."/>
            <person name="Kuhn R.M."/>
            <person name="Smith K.E."/>
            <person name="Zwieg A.S."/>
        </authorList>
    </citation>
    <scope>NUCLEOTIDE SEQUENCE [LARGE SCALE GENOMIC DNA]</scope>
    <source>
        <strain evidence="3">17573</strain>
    </source>
</reference>
<evidence type="ECO:0000313" key="2">
    <source>
        <dbReference type="Ensembl" id="ENSMMUP00000080320.1"/>
    </source>
</evidence>
<feature type="compositionally biased region" description="Low complexity" evidence="1">
    <location>
        <begin position="498"/>
        <end position="513"/>
    </location>
</feature>
<dbReference type="VEuPathDB" id="HostDB:ENSMMUG00000051407"/>
<dbReference type="Ensembl" id="ENSMMUT00000098774.1">
    <property type="protein sequence ID" value="ENSMMUP00000080320.1"/>
    <property type="gene ID" value="ENSMMUG00000051407.1"/>
</dbReference>
<sequence length="774" mass="83875">RVCNLNFLFSIPITQSPSPHLPGLPVRSRPCHRTGLGRSLCTQLLHRPRPRPHQPSPGQWVGTYSTPGSFETCRNVAAPGLGDRSPVPLSSKCYFSLTTGKSQSPTLITDGFIHSFIHSAALSDSSHLYLLTRPIKVFIFITRALGKLDSLFQPPHPSLSLHPVQASALFLLSVLFKGVSCEYSVGGAANLRKRTQAASEPAGAGALTADRALQPLPSSPRSAQARDISVSLPQPLPPLPPPPRPPFPFTKPAPGRAHPCEEAGGWTQEAPSPLPEDHVPAQPGCGPASRPLPPRLPGSTPGESGAEAGGRRGGGERPSSEPVRGAERALGSAQAQRHPPPLPTCPLQRVDGLGVAGAGGRRCQAWRVRTSVLPGLRADRRGQGQAAGRVCVAPDSPRLPVPRGDLKGRGGEIRSPAAAPSRSSSAQTRPAGRPQQPARLALGERSWQEGRPVCTRFGPLRRGWQDGHAPSRDGASGTPLGTEDQLYPGTLPFPPLWPQSTTTTSPSSPLLWSPLPPRLPTQHPPQVPPLPLPQIQALSSAWVVLPPGKGEEGPGPELHSGCLDGLRSLFEGPPCPYPGAWIPFQVPGTAHPSPATPSGDPSMEEHLSVMYERLRQELPKLFLQSHDYSLYSLDVEFINEILNIRTKGRTWYILSLTLCRFLAWNYFSQLRLEVLQLTRHPENWTLQARWRLVGLPVHLLFLRFYKRDKDELYRTYDAYSTFYLNSSGLICRHRLDKLMPSHSPPTPVKKLLVGALVALGLSEPEPNLNLCSKP</sequence>
<feature type="region of interest" description="Disordered" evidence="1">
    <location>
        <begin position="202"/>
        <end position="347"/>
    </location>
</feature>
<organism evidence="2 3">
    <name type="scientific">Macaca mulatta</name>
    <name type="common">Rhesus macaque</name>
    <dbReference type="NCBI Taxonomy" id="9544"/>
    <lineage>
        <taxon>Eukaryota</taxon>
        <taxon>Metazoa</taxon>
        <taxon>Chordata</taxon>
        <taxon>Craniata</taxon>
        <taxon>Vertebrata</taxon>
        <taxon>Euteleostomi</taxon>
        <taxon>Mammalia</taxon>
        <taxon>Eutheria</taxon>
        <taxon>Euarchontoglires</taxon>
        <taxon>Primates</taxon>
        <taxon>Haplorrhini</taxon>
        <taxon>Catarrhini</taxon>
        <taxon>Cercopithecidae</taxon>
        <taxon>Cercopithecinae</taxon>
        <taxon>Macaca</taxon>
    </lineage>
</organism>
<keyword evidence="3" id="KW-1185">Reference proteome</keyword>
<evidence type="ECO:0000313" key="3">
    <source>
        <dbReference type="Proteomes" id="UP000006718"/>
    </source>
</evidence>
<dbReference type="PANTHER" id="PTHR31094:SF2">
    <property type="entry name" value="RIKEN CDNA 2310061I04 GENE"/>
    <property type="match status" value="1"/>
</dbReference>
<proteinExistence type="predicted"/>
<feature type="compositionally biased region" description="Pro residues" evidence="1">
    <location>
        <begin position="514"/>
        <end position="532"/>
    </location>
</feature>
<reference evidence="2" key="3">
    <citation type="submission" date="2025-08" db="UniProtKB">
        <authorList>
            <consortium name="Ensembl"/>
        </authorList>
    </citation>
    <scope>IDENTIFICATION</scope>
    <source>
        <strain evidence="2">17573</strain>
    </source>
</reference>
<dbReference type="Pfam" id="PF10184">
    <property type="entry name" value="DUF2358"/>
    <property type="match status" value="1"/>
</dbReference>
<reference evidence="2" key="2">
    <citation type="submission" date="2019-01" db="EMBL/GenBank/DDBJ databases">
        <authorList>
            <person name="Graves T."/>
            <person name="Eichler E.E."/>
            <person name="Wilson R.K."/>
        </authorList>
    </citation>
    <scope>NUCLEOTIDE SEQUENCE [LARGE SCALE GENOMIC DNA]</scope>
    <source>
        <strain evidence="2">17573</strain>
    </source>
</reference>
<feature type="compositionally biased region" description="Pro residues" evidence="1">
    <location>
        <begin position="234"/>
        <end position="251"/>
    </location>
</feature>
<dbReference type="ExpressionAtlas" id="A0A5F8AQU4">
    <property type="expression patterns" value="baseline"/>
</dbReference>
<dbReference type="InterPro" id="IPR018790">
    <property type="entry name" value="DUF2358"/>
</dbReference>
<evidence type="ECO:0000256" key="1">
    <source>
        <dbReference type="SAM" id="MobiDB-lite"/>
    </source>
</evidence>
<gene>
    <name evidence="2" type="primary">ATAT1</name>
</gene>
<dbReference type="PANTHER" id="PTHR31094">
    <property type="entry name" value="RIKEN CDNA 2310061I04 GENE"/>
    <property type="match status" value="1"/>
</dbReference>
<feature type="compositionally biased region" description="Basic and acidic residues" evidence="1">
    <location>
        <begin position="309"/>
        <end position="327"/>
    </location>
</feature>
<dbReference type="AlphaFoldDB" id="A0A5F8AQU4"/>
<dbReference type="Proteomes" id="UP000006718">
    <property type="component" value="Chromosome 4"/>
</dbReference>
<accession>A0A5F8AQU4</accession>
<reference evidence="2" key="4">
    <citation type="submission" date="2025-09" db="UniProtKB">
        <authorList>
            <consortium name="Ensembl"/>
        </authorList>
    </citation>
    <scope>IDENTIFICATION</scope>
    <source>
        <strain evidence="2">17573</strain>
    </source>
</reference>
<feature type="compositionally biased region" description="Low complexity" evidence="1">
    <location>
        <begin position="414"/>
        <end position="431"/>
    </location>
</feature>
<feature type="region of interest" description="Disordered" evidence="1">
    <location>
        <begin position="379"/>
        <end position="532"/>
    </location>
</feature>
<protein>
    <submittedName>
        <fullName evidence="2">Chromosome 4 C6orf136 homolog</fullName>
    </submittedName>
</protein>